<dbReference type="InterPro" id="IPR020084">
    <property type="entry name" value="NUDIX_hydrolase_CS"/>
</dbReference>
<keyword evidence="3" id="KW-0547">Nucleotide-binding</keyword>
<reference evidence="7 8" key="1">
    <citation type="journal article" date="2019" name="Nat. Microbiol.">
        <title>Wide diversity of methane and short-chain alkane metabolisms in uncultured archaea.</title>
        <authorList>
            <person name="Borrel G."/>
            <person name="Adam P.S."/>
            <person name="McKay L.J."/>
            <person name="Chen L.X."/>
            <person name="Sierra-Garcia I.N."/>
            <person name="Sieber C.M."/>
            <person name="Letourneur Q."/>
            <person name="Ghozlane A."/>
            <person name="Andersen G.L."/>
            <person name="Li W.J."/>
            <person name="Hallam S.J."/>
            <person name="Muyzer G."/>
            <person name="de Oliveira V.M."/>
            <person name="Inskeep W.P."/>
            <person name="Banfield J.F."/>
            <person name="Gribaldo S."/>
        </authorList>
    </citation>
    <scope>NUCLEOTIDE SEQUENCE [LARGE SCALE GENOMIC DNA]</scope>
    <source>
        <strain evidence="7">NM1b</strain>
    </source>
</reference>
<dbReference type="AlphaFoldDB" id="A0A520KYE5"/>
<dbReference type="GO" id="GO:0006167">
    <property type="term" value="P:AMP biosynthetic process"/>
    <property type="evidence" value="ECO:0007669"/>
    <property type="project" value="TreeGrafter"/>
</dbReference>
<evidence type="ECO:0000256" key="4">
    <source>
        <dbReference type="ARBA" id="ARBA00022801"/>
    </source>
</evidence>
<evidence type="ECO:0000256" key="1">
    <source>
        <dbReference type="ARBA" id="ARBA00005582"/>
    </source>
</evidence>
<organism evidence="7 8">
    <name type="scientific">Candidatus Methanolliviera hydrocarbonicum</name>
    <dbReference type="NCBI Taxonomy" id="2491085"/>
    <lineage>
        <taxon>Archaea</taxon>
        <taxon>Methanobacteriati</taxon>
        <taxon>Methanobacteriota</taxon>
        <taxon>Candidatus Methanoliparia</taxon>
        <taxon>Candidatus Methanoliparales</taxon>
        <taxon>Candidatus Methanollivieraceae</taxon>
        <taxon>Candidatus Methanolliviera</taxon>
    </lineage>
</organism>
<evidence type="ECO:0000256" key="3">
    <source>
        <dbReference type="ARBA" id="ARBA00022741"/>
    </source>
</evidence>
<evidence type="ECO:0000313" key="8">
    <source>
        <dbReference type="Proteomes" id="UP000320766"/>
    </source>
</evidence>
<dbReference type="GO" id="GO:0004081">
    <property type="term" value="F:bis(5'-nucleosyl)-tetraphosphatase (asymmetrical) activity"/>
    <property type="evidence" value="ECO:0007669"/>
    <property type="project" value="TreeGrafter"/>
</dbReference>
<evidence type="ECO:0000259" key="6">
    <source>
        <dbReference type="PROSITE" id="PS51462"/>
    </source>
</evidence>
<dbReference type="Gene3D" id="3.90.79.10">
    <property type="entry name" value="Nucleoside Triphosphate Pyrophosphohydrolase"/>
    <property type="match status" value="1"/>
</dbReference>
<evidence type="ECO:0000256" key="5">
    <source>
        <dbReference type="ARBA" id="ARBA00032644"/>
    </source>
</evidence>
<protein>
    <recommendedName>
        <fullName evidence="2">Bis(5'-nucleosyl)-tetraphosphatase [asymmetrical]</fullName>
    </recommendedName>
    <alternativeName>
        <fullName evidence="5">Diadenosine 5',5'''-P1,P4-tetraphosphate asymmetrical hydrolase</fullName>
    </alternativeName>
</protein>
<dbReference type="InterPro" id="IPR051325">
    <property type="entry name" value="Nudix_hydrolase_domain"/>
</dbReference>
<dbReference type="InterPro" id="IPR003565">
    <property type="entry name" value="Tetra_PHTase"/>
</dbReference>
<dbReference type="EMBL" id="RXIL01000029">
    <property type="protein sequence ID" value="RZN72312.1"/>
    <property type="molecule type" value="Genomic_DNA"/>
</dbReference>
<dbReference type="CDD" id="cd03428">
    <property type="entry name" value="NUDIX_Ap4A_Nudt2"/>
    <property type="match status" value="1"/>
</dbReference>
<proteinExistence type="inferred from homology"/>
<evidence type="ECO:0000313" key="7">
    <source>
        <dbReference type="EMBL" id="RZN72312.1"/>
    </source>
</evidence>
<dbReference type="GO" id="GO:0006754">
    <property type="term" value="P:ATP biosynthetic process"/>
    <property type="evidence" value="ECO:0007669"/>
    <property type="project" value="TreeGrafter"/>
</dbReference>
<dbReference type="SUPFAM" id="SSF55811">
    <property type="entry name" value="Nudix"/>
    <property type="match status" value="1"/>
</dbReference>
<dbReference type="InterPro" id="IPR015797">
    <property type="entry name" value="NUDIX_hydrolase-like_dom_sf"/>
</dbReference>
<comment type="similarity">
    <text evidence="1">Belongs to the Nudix hydrolase family.</text>
</comment>
<dbReference type="PANTHER" id="PTHR21340:SF0">
    <property type="entry name" value="BIS(5'-NUCLEOSYL)-TETRAPHOSPHATASE [ASYMMETRICAL]"/>
    <property type="match status" value="1"/>
</dbReference>
<sequence length="139" mass="16845">MNRERSAGAIIFREEGEERYYLLLYHPVGHWDFPKGHIEKKESEIKAAIREIKEETGIENLEFVDGFRKEINYNFRKRDKLVYKEVVFYLSKTEKKEVKLSFEHKDYVWLPYTEALERLSYDNSKNILKMAEIFIENKE</sequence>
<gene>
    <name evidence="7" type="ORF">EF807_01550</name>
</gene>
<feature type="domain" description="Nudix hydrolase" evidence="6">
    <location>
        <begin position="2"/>
        <end position="136"/>
    </location>
</feature>
<name>A0A520KYE5_9EURY</name>
<evidence type="ECO:0000256" key="2">
    <source>
        <dbReference type="ARBA" id="ARBA00018911"/>
    </source>
</evidence>
<dbReference type="PROSITE" id="PS00893">
    <property type="entry name" value="NUDIX_BOX"/>
    <property type="match status" value="1"/>
</dbReference>
<comment type="caution">
    <text evidence="7">The sequence shown here is derived from an EMBL/GenBank/DDBJ whole genome shotgun (WGS) entry which is preliminary data.</text>
</comment>
<dbReference type="Proteomes" id="UP000320766">
    <property type="component" value="Unassembled WGS sequence"/>
</dbReference>
<dbReference type="PANTHER" id="PTHR21340">
    <property type="entry name" value="DIADENOSINE 5,5-P1,P4-TETRAPHOSPHATE PYROPHOSPHOHYDROLASE MUTT"/>
    <property type="match status" value="1"/>
</dbReference>
<dbReference type="Pfam" id="PF00293">
    <property type="entry name" value="NUDIX"/>
    <property type="match status" value="1"/>
</dbReference>
<keyword evidence="4" id="KW-0378">Hydrolase</keyword>
<accession>A0A520KYE5</accession>
<dbReference type="InterPro" id="IPR000086">
    <property type="entry name" value="NUDIX_hydrolase_dom"/>
</dbReference>
<dbReference type="PROSITE" id="PS51462">
    <property type="entry name" value="NUDIX"/>
    <property type="match status" value="1"/>
</dbReference>
<dbReference type="GO" id="GO:0000166">
    <property type="term" value="F:nucleotide binding"/>
    <property type="evidence" value="ECO:0007669"/>
    <property type="project" value="UniProtKB-KW"/>
</dbReference>